<name>A0A8E2DM33_9APHY</name>
<evidence type="ECO:0000256" key="1">
    <source>
        <dbReference type="SAM" id="MobiDB-lite"/>
    </source>
</evidence>
<dbReference type="OrthoDB" id="3262497at2759"/>
<feature type="region of interest" description="Disordered" evidence="1">
    <location>
        <begin position="1"/>
        <end position="159"/>
    </location>
</feature>
<feature type="region of interest" description="Disordered" evidence="1">
    <location>
        <begin position="239"/>
        <end position="263"/>
    </location>
</feature>
<feature type="region of interest" description="Disordered" evidence="1">
    <location>
        <begin position="1068"/>
        <end position="1114"/>
    </location>
</feature>
<protein>
    <submittedName>
        <fullName evidence="2">Uncharacterized protein</fullName>
    </submittedName>
</protein>
<organism evidence="2 3">
    <name type="scientific">Obba rivulosa</name>
    <dbReference type="NCBI Taxonomy" id="1052685"/>
    <lineage>
        <taxon>Eukaryota</taxon>
        <taxon>Fungi</taxon>
        <taxon>Dikarya</taxon>
        <taxon>Basidiomycota</taxon>
        <taxon>Agaricomycotina</taxon>
        <taxon>Agaricomycetes</taxon>
        <taxon>Polyporales</taxon>
        <taxon>Gelatoporiaceae</taxon>
        <taxon>Obba</taxon>
    </lineage>
</organism>
<gene>
    <name evidence="2" type="ORF">OBBRIDRAFT_889717</name>
</gene>
<feature type="compositionally biased region" description="Polar residues" evidence="1">
    <location>
        <begin position="385"/>
        <end position="394"/>
    </location>
</feature>
<feature type="compositionally biased region" description="Pro residues" evidence="1">
    <location>
        <begin position="464"/>
        <end position="476"/>
    </location>
</feature>
<proteinExistence type="predicted"/>
<feature type="region of interest" description="Disordered" evidence="1">
    <location>
        <begin position="385"/>
        <end position="478"/>
    </location>
</feature>
<dbReference type="Proteomes" id="UP000250043">
    <property type="component" value="Unassembled WGS sequence"/>
</dbReference>
<feature type="compositionally biased region" description="Low complexity" evidence="1">
    <location>
        <begin position="700"/>
        <end position="730"/>
    </location>
</feature>
<feature type="compositionally biased region" description="Polar residues" evidence="1">
    <location>
        <begin position="815"/>
        <end position="825"/>
    </location>
</feature>
<feature type="compositionally biased region" description="Pro residues" evidence="1">
    <location>
        <begin position="939"/>
        <end position="954"/>
    </location>
</feature>
<feature type="compositionally biased region" description="Basic and acidic residues" evidence="1">
    <location>
        <begin position="118"/>
        <end position="127"/>
    </location>
</feature>
<accession>A0A8E2DM33</accession>
<feature type="compositionally biased region" description="Pro residues" evidence="1">
    <location>
        <begin position="687"/>
        <end position="699"/>
    </location>
</feature>
<feature type="compositionally biased region" description="Pro residues" evidence="1">
    <location>
        <begin position="962"/>
        <end position="977"/>
    </location>
</feature>
<reference evidence="2 3" key="1">
    <citation type="submission" date="2016-07" db="EMBL/GenBank/DDBJ databases">
        <title>Draft genome of the white-rot fungus Obba rivulosa 3A-2.</title>
        <authorList>
            <consortium name="DOE Joint Genome Institute"/>
            <person name="Miettinen O."/>
            <person name="Riley R."/>
            <person name="Acob R."/>
            <person name="Barry K."/>
            <person name="Cullen D."/>
            <person name="De Vries R."/>
            <person name="Hainaut M."/>
            <person name="Hatakka A."/>
            <person name="Henrissat B."/>
            <person name="Hilden K."/>
            <person name="Kuo R."/>
            <person name="Labutti K."/>
            <person name="Lipzen A."/>
            <person name="Makela M.R."/>
            <person name="Sandor L."/>
            <person name="Spatafora J.W."/>
            <person name="Grigoriev I.V."/>
            <person name="Hibbett D.S."/>
        </authorList>
    </citation>
    <scope>NUCLEOTIDE SEQUENCE [LARGE SCALE GENOMIC DNA]</scope>
    <source>
        <strain evidence="2 3">3A-2</strain>
    </source>
</reference>
<feature type="compositionally biased region" description="Polar residues" evidence="1">
    <location>
        <begin position="1087"/>
        <end position="1096"/>
    </location>
</feature>
<dbReference type="AlphaFoldDB" id="A0A8E2DM33"/>
<feature type="compositionally biased region" description="Basic and acidic residues" evidence="1">
    <location>
        <begin position="239"/>
        <end position="249"/>
    </location>
</feature>
<evidence type="ECO:0000313" key="3">
    <source>
        <dbReference type="Proteomes" id="UP000250043"/>
    </source>
</evidence>
<feature type="region of interest" description="Disordered" evidence="1">
    <location>
        <begin position="631"/>
        <end position="741"/>
    </location>
</feature>
<dbReference type="EMBL" id="KV722482">
    <property type="protein sequence ID" value="OCH87508.1"/>
    <property type="molecule type" value="Genomic_DNA"/>
</dbReference>
<feature type="compositionally biased region" description="Low complexity" evidence="1">
    <location>
        <begin position="401"/>
        <end position="415"/>
    </location>
</feature>
<evidence type="ECO:0000313" key="2">
    <source>
        <dbReference type="EMBL" id="OCH87508.1"/>
    </source>
</evidence>
<feature type="region of interest" description="Disordered" evidence="1">
    <location>
        <begin position="173"/>
        <end position="216"/>
    </location>
</feature>
<feature type="compositionally biased region" description="Pro residues" evidence="1">
    <location>
        <begin position="541"/>
        <end position="558"/>
    </location>
</feature>
<feature type="region of interest" description="Disordered" evidence="1">
    <location>
        <begin position="539"/>
        <end position="565"/>
    </location>
</feature>
<feature type="compositionally biased region" description="Pro residues" evidence="1">
    <location>
        <begin position="657"/>
        <end position="668"/>
    </location>
</feature>
<keyword evidence="3" id="KW-1185">Reference proteome</keyword>
<sequence length="1124" mass="119004">MDDLYQNAWSTTNESDAPFTGASAWTAPKLSVTSHDEEADLAAPSWATGADIRWDEPSESAGFSWTQAEPDLAWKTSTYEDIQIAKPPEPEPSPSPPEGDDALASPVSERPATPTLDIDLHTAERELSPPVRSGSPMFIPKDSIPTPPDSPDAFGTFTSGFTAEQPASAFSQKDFAEDAWSSPWASADSEAQASQETEPLDEWEAARQQKAKQDRRVPPELLATILAQCDEFVREAWPESKVKDGDAGKQGESSTGKDTWRDNWRSGLEGVDGLEAYVNTLLPPLSLQPPVQFRKTAIAKKMATSVRLTKNLPLTKGSPMSHYLAAKGSIAWEVSVKERKETVEEDVVPVGWRILEKEPATSASADANRNKAGGRLFSFWGRRTSTVPETSSLSPEAKEQPSSTPAARTSSPSPSVNITHSRSGSMDSAKPSIGSSTDKISSSSTSPLPTPAAPQMSSYAIAPDPIPERIPTPPAAAPSAVSRFLNRFSRRSSTPSGHNSRHSLALSSDDLEFLSDIVPSAHDDADDAVEALKQLSAMKSPPLPPILPPPPPPPPPLAAPSSKATALIQEPQAAPQLDDDFDAFFGASVNEDAEAHAPLTLPLSSRSNTSALQPMIIPPPVLSVQSLAPGASLKPESRSSSPVPLSFIGSALDRPASQPPLLPPPPSSRPHTPISPANSTGSSRPKLPSPITLPPPPSRSPAGSRPTSAMSSTSQVPSISPTSPISPSSSRPLAELYPHVQQSITASARNLASFALPPPPAPKPQPRINSAVPFAYADVLTPDSAISPHQSTSLLSSFNSKKSLDEDEFSDFYSSPVATSRSSLSMAPLMRPSPTQPRVQMTFPAANHSRQQPSRFSLPPLTAPSPPSTSRNTDKLAPPPRAPTLDTFDDDEFSEFHSSGPSPAEPPSTQPFDVSFSFSSDHGFLTPDRTSGFEASTPPWSPLPSPSPPRPPSKSPGSILPLKPPEPPAQQHKPPPVQQQQSQPAGPSTLQRSSSIQERRKADRQHTLTLMERAAARPGRWPAPPSPLPEAIPMPGAGMNAEVDLLGGADVLHDAAFLAPIPPRVGSVPPPAQMQSTPSLDLFGSPLTASRPNSVGPSVMNPTPAAPAKGSGLSAQDLSFFEGL</sequence>
<feature type="region of interest" description="Disordered" evidence="1">
    <location>
        <begin position="815"/>
        <end position="1035"/>
    </location>
</feature>
<feature type="compositionally biased region" description="Polar residues" evidence="1">
    <location>
        <begin position="416"/>
        <end position="426"/>
    </location>
</feature>
<feature type="compositionally biased region" description="Polar residues" evidence="1">
    <location>
        <begin position="910"/>
        <end position="920"/>
    </location>
</feature>
<feature type="compositionally biased region" description="Polar residues" evidence="1">
    <location>
        <begin position="985"/>
        <end position="996"/>
    </location>
</feature>
<feature type="compositionally biased region" description="Low complexity" evidence="1">
    <location>
        <begin position="431"/>
        <end position="447"/>
    </location>
</feature>
<feature type="compositionally biased region" description="Low complexity" evidence="1">
    <location>
        <begin position="178"/>
        <end position="196"/>
    </location>
</feature>
<feature type="compositionally biased region" description="Pro residues" evidence="1">
    <location>
        <begin position="1021"/>
        <end position="1032"/>
    </location>
</feature>
<feature type="compositionally biased region" description="Basic and acidic residues" evidence="1">
    <location>
        <begin position="997"/>
        <end position="1006"/>
    </location>
</feature>
<feature type="compositionally biased region" description="Basic and acidic residues" evidence="1">
    <location>
        <begin position="204"/>
        <end position="216"/>
    </location>
</feature>